<keyword evidence="8" id="KW-1185">Reference proteome</keyword>
<evidence type="ECO:0000313" key="7">
    <source>
        <dbReference type="EMBL" id="QRF68951.1"/>
    </source>
</evidence>
<dbReference type="PANTHER" id="PTHR43776:SF7">
    <property type="entry name" value="D,D-DIPEPTIDE TRANSPORT ATP-BINDING PROTEIN DDPF-RELATED"/>
    <property type="match status" value="1"/>
</dbReference>
<evidence type="ECO:0000256" key="4">
    <source>
        <dbReference type="ARBA" id="ARBA00022741"/>
    </source>
</evidence>
<dbReference type="NCBIfam" id="TIGR01727">
    <property type="entry name" value="oligo_HPY"/>
    <property type="match status" value="1"/>
</dbReference>
<accession>A0ABX7FFS5</accession>
<comment type="similarity">
    <text evidence="2">Belongs to the ABC transporter superfamily.</text>
</comment>
<evidence type="ECO:0000256" key="5">
    <source>
        <dbReference type="ARBA" id="ARBA00022840"/>
    </source>
</evidence>
<evidence type="ECO:0000259" key="6">
    <source>
        <dbReference type="PROSITE" id="PS50893"/>
    </source>
</evidence>
<dbReference type="Proteomes" id="UP000596387">
    <property type="component" value="Plasmid p-SCP3"/>
</dbReference>
<evidence type="ECO:0000313" key="8">
    <source>
        <dbReference type="Proteomes" id="UP000596387"/>
    </source>
</evidence>
<keyword evidence="7" id="KW-0614">Plasmid</keyword>
<evidence type="ECO:0000256" key="1">
    <source>
        <dbReference type="ARBA" id="ARBA00004417"/>
    </source>
</evidence>
<name>A0ABX7FFS5_9RHOB</name>
<gene>
    <name evidence="7" type="ORF">GQA70_21360</name>
</gene>
<dbReference type="PANTHER" id="PTHR43776">
    <property type="entry name" value="TRANSPORT ATP-BINDING PROTEIN"/>
    <property type="match status" value="1"/>
</dbReference>
<dbReference type="Pfam" id="PF08352">
    <property type="entry name" value="oligo_HPY"/>
    <property type="match status" value="1"/>
</dbReference>
<geneLocation type="plasmid" evidence="7 8">
    <name>p-SCP3</name>
</geneLocation>
<organism evidence="7 8">
    <name type="scientific">Ponticoccus alexandrii</name>
    <dbReference type="NCBI Taxonomy" id="1943633"/>
    <lineage>
        <taxon>Bacteria</taxon>
        <taxon>Pseudomonadati</taxon>
        <taxon>Pseudomonadota</taxon>
        <taxon>Alphaproteobacteria</taxon>
        <taxon>Rhodobacterales</taxon>
        <taxon>Roseobacteraceae</taxon>
        <taxon>Ponticoccus</taxon>
    </lineage>
</organism>
<evidence type="ECO:0000256" key="2">
    <source>
        <dbReference type="ARBA" id="ARBA00005417"/>
    </source>
</evidence>
<dbReference type="GO" id="GO:0005524">
    <property type="term" value="F:ATP binding"/>
    <property type="evidence" value="ECO:0007669"/>
    <property type="project" value="UniProtKB-KW"/>
</dbReference>
<dbReference type="InterPro" id="IPR027417">
    <property type="entry name" value="P-loop_NTPase"/>
</dbReference>
<dbReference type="SUPFAM" id="SSF52540">
    <property type="entry name" value="P-loop containing nucleoside triphosphate hydrolases"/>
    <property type="match status" value="1"/>
</dbReference>
<protein>
    <submittedName>
        <fullName evidence="7">ATP-binding cassette domain-containing protein</fullName>
    </submittedName>
</protein>
<dbReference type="InterPro" id="IPR050319">
    <property type="entry name" value="ABC_transp_ATP-bind"/>
</dbReference>
<feature type="domain" description="ABC transporter" evidence="6">
    <location>
        <begin position="12"/>
        <end position="256"/>
    </location>
</feature>
<dbReference type="InterPro" id="IPR013563">
    <property type="entry name" value="Oligopep_ABC_C"/>
</dbReference>
<keyword evidence="3" id="KW-0813">Transport</keyword>
<dbReference type="EMBL" id="CP047169">
    <property type="protein sequence ID" value="QRF68951.1"/>
    <property type="molecule type" value="Genomic_DNA"/>
</dbReference>
<dbReference type="InterPro" id="IPR003439">
    <property type="entry name" value="ABC_transporter-like_ATP-bd"/>
</dbReference>
<reference evidence="7 8" key="1">
    <citation type="submission" date="2019-12" db="EMBL/GenBank/DDBJ databases">
        <title>Complete Genome Sequence of a Quorum-Sensing Bacterium,Rhodobacteraceae bacterium C31, Isolated from a marine microalgae symbiotic bacteria.</title>
        <authorList>
            <person name="Zhang Y."/>
        </authorList>
    </citation>
    <scope>NUCLEOTIDE SEQUENCE [LARGE SCALE GENOMIC DNA]</scope>
    <source>
        <strain evidence="7 8">C31</strain>
        <plasmid evidence="7 8">p-SCP3</plasmid>
    </source>
</reference>
<dbReference type="Gene3D" id="3.40.50.300">
    <property type="entry name" value="P-loop containing nucleotide triphosphate hydrolases"/>
    <property type="match status" value="1"/>
</dbReference>
<dbReference type="PROSITE" id="PS50893">
    <property type="entry name" value="ABC_TRANSPORTER_2"/>
    <property type="match status" value="1"/>
</dbReference>
<dbReference type="SMART" id="SM00382">
    <property type="entry name" value="AAA"/>
    <property type="match status" value="1"/>
</dbReference>
<keyword evidence="5 7" id="KW-0067">ATP-binding</keyword>
<proteinExistence type="inferred from homology"/>
<dbReference type="Pfam" id="PF00005">
    <property type="entry name" value="ABC_tran"/>
    <property type="match status" value="1"/>
</dbReference>
<dbReference type="PROSITE" id="PS00211">
    <property type="entry name" value="ABC_TRANSPORTER_1"/>
    <property type="match status" value="1"/>
</dbReference>
<dbReference type="InterPro" id="IPR017871">
    <property type="entry name" value="ABC_transporter-like_CS"/>
</dbReference>
<dbReference type="InterPro" id="IPR003593">
    <property type="entry name" value="AAA+_ATPase"/>
</dbReference>
<sequence length="325" mass="35049">MPAGAVPADTLLTVKDVSVRYPIRRGFFQRVVGHVGAVDGVSFDLKRGETFALVGESGCGKSTLGRAILRIEDLAAGSITSAKETRSFRERARQAQVVFQDPLGSLDPRWTVGSLVAEGIDVHRLARGPERDAMVRTLLSQVELPASAVHKFPHELSGGQQQRVAIARALAMRPELIVLDEATSALDVSVQAQILNLLKDLQVEYGLTYLFVSHDLTVVGQFADRVAVMYLGRIMEMGRASDVLTAPQHPYTRALLASSLKVDAEARIETIPLLTGDVPSLRNPPSGCRFRGRCPVVQPGCASLDFRMTTSGGRQIAACLAHGNS</sequence>
<dbReference type="CDD" id="cd03257">
    <property type="entry name" value="ABC_NikE_OppD_transporters"/>
    <property type="match status" value="1"/>
</dbReference>
<keyword evidence="4" id="KW-0547">Nucleotide-binding</keyword>
<evidence type="ECO:0000256" key="3">
    <source>
        <dbReference type="ARBA" id="ARBA00022448"/>
    </source>
</evidence>
<comment type="subcellular location">
    <subcellularLocation>
        <location evidence="1">Cell inner membrane</location>
        <topology evidence="1">Peripheral membrane protein</topology>
    </subcellularLocation>
</comment>